<organism evidence="2 3">
    <name type="scientific">Methylobacterium radiotolerans</name>
    <dbReference type="NCBI Taxonomy" id="31998"/>
    <lineage>
        <taxon>Bacteria</taxon>
        <taxon>Pseudomonadati</taxon>
        <taxon>Pseudomonadota</taxon>
        <taxon>Alphaproteobacteria</taxon>
        <taxon>Hyphomicrobiales</taxon>
        <taxon>Methylobacteriaceae</taxon>
        <taxon>Methylobacterium</taxon>
    </lineage>
</organism>
<accession>A0ABV2NKD8</accession>
<dbReference type="Proteomes" id="UP001549119">
    <property type="component" value="Unassembled WGS sequence"/>
</dbReference>
<evidence type="ECO:0000256" key="1">
    <source>
        <dbReference type="SAM" id="MobiDB-lite"/>
    </source>
</evidence>
<protein>
    <submittedName>
        <fullName evidence="2">Uncharacterized protein</fullName>
    </submittedName>
</protein>
<reference evidence="2 3" key="1">
    <citation type="submission" date="2024-06" db="EMBL/GenBank/DDBJ databases">
        <title>Genomics of switchgrass bacterial isolates.</title>
        <authorList>
            <person name="Shade A."/>
        </authorList>
    </citation>
    <scope>NUCLEOTIDE SEQUENCE [LARGE SCALE GENOMIC DNA]</scope>
    <source>
        <strain evidence="2 3">PvP084</strain>
    </source>
</reference>
<gene>
    <name evidence="2" type="ORF">ABIC20_004275</name>
</gene>
<keyword evidence="3" id="KW-1185">Reference proteome</keyword>
<sequence>MAVGRGLGPGNVASSPARGRGARISVPAGQGFGGLLGVYCAIGSFCVRSQPAFPSQ</sequence>
<evidence type="ECO:0000313" key="2">
    <source>
        <dbReference type="EMBL" id="MET3866966.1"/>
    </source>
</evidence>
<evidence type="ECO:0000313" key="3">
    <source>
        <dbReference type="Proteomes" id="UP001549119"/>
    </source>
</evidence>
<dbReference type="EMBL" id="JBEPNW010000002">
    <property type="protein sequence ID" value="MET3866966.1"/>
    <property type="molecule type" value="Genomic_DNA"/>
</dbReference>
<name>A0ABV2NKD8_9HYPH</name>
<proteinExistence type="predicted"/>
<feature type="region of interest" description="Disordered" evidence="1">
    <location>
        <begin position="1"/>
        <end position="20"/>
    </location>
</feature>
<comment type="caution">
    <text evidence="2">The sequence shown here is derived from an EMBL/GenBank/DDBJ whole genome shotgun (WGS) entry which is preliminary data.</text>
</comment>